<dbReference type="Pfam" id="PF15400">
    <property type="entry name" value="TEX33"/>
    <property type="match status" value="1"/>
</dbReference>
<proteinExistence type="predicted"/>
<reference evidence="1 2" key="1">
    <citation type="submission" date="2024-04" db="EMBL/GenBank/DDBJ databases">
        <authorList>
            <consortium name="Genoscope - CEA"/>
            <person name="William W."/>
        </authorList>
    </citation>
    <scope>NUCLEOTIDE SEQUENCE [LARGE SCALE GENOMIC DNA]</scope>
</reference>
<keyword evidence="2" id="KW-1185">Reference proteome</keyword>
<organism evidence="1 2">
    <name type="scientific">Lymnaea stagnalis</name>
    <name type="common">Great pond snail</name>
    <name type="synonym">Helix stagnalis</name>
    <dbReference type="NCBI Taxonomy" id="6523"/>
    <lineage>
        <taxon>Eukaryota</taxon>
        <taxon>Metazoa</taxon>
        <taxon>Spiralia</taxon>
        <taxon>Lophotrochozoa</taxon>
        <taxon>Mollusca</taxon>
        <taxon>Gastropoda</taxon>
        <taxon>Heterobranchia</taxon>
        <taxon>Euthyneura</taxon>
        <taxon>Panpulmonata</taxon>
        <taxon>Hygrophila</taxon>
        <taxon>Lymnaeoidea</taxon>
        <taxon>Lymnaeidae</taxon>
        <taxon>Lymnaea</taxon>
    </lineage>
</organism>
<comment type="caution">
    <text evidence="1">The sequence shown here is derived from an EMBL/GenBank/DDBJ whole genome shotgun (WGS) entry which is preliminary data.</text>
</comment>
<sequence length="227" mass="26708">MALKISCPSQKPKCCGGAKPGYCLNTLCPNHEHKEIVFTQHPDVEKQLQFERLCLEEAKRKVQKQERYEFLKQERKLVGMKEPDEEEMNKVSLYANKVDIDDTEQQKPKSCPTIDLRKIKTPEKKSMRIPARKACMLEVPHYSPPVDDYNDLSNFLRISTMPGYSNSNTVSQYQDTHNMSVWNNRKDIDRQAYKMRKDWLSVWSEYNVVEQHWRKDWAEKFSGTSAK</sequence>
<name>A0AAV2HZ94_LYMST</name>
<accession>A0AAV2HZ94</accession>
<protein>
    <submittedName>
        <fullName evidence="1">Uncharacterized protein</fullName>
    </submittedName>
</protein>
<evidence type="ECO:0000313" key="1">
    <source>
        <dbReference type="EMBL" id="CAL1538866.1"/>
    </source>
</evidence>
<dbReference type="Proteomes" id="UP001497497">
    <property type="component" value="Unassembled WGS sequence"/>
</dbReference>
<evidence type="ECO:0000313" key="2">
    <source>
        <dbReference type="Proteomes" id="UP001497497"/>
    </source>
</evidence>
<dbReference type="EMBL" id="CAXITT010000315">
    <property type="protein sequence ID" value="CAL1538866.1"/>
    <property type="molecule type" value="Genomic_DNA"/>
</dbReference>
<dbReference type="AlphaFoldDB" id="A0AAV2HZ94"/>
<gene>
    <name evidence="1" type="ORF">GSLYS_00012687001</name>
</gene>
<dbReference type="InterPro" id="IPR029234">
    <property type="entry name" value="CIMIP4"/>
</dbReference>